<dbReference type="RefSeq" id="WP_228854971.1">
    <property type="nucleotide sequence ID" value="NZ_AP024086.1"/>
</dbReference>
<protein>
    <submittedName>
        <fullName evidence="1">Uncharacterized protein</fullName>
    </submittedName>
</protein>
<name>A0A8D5FZ78_9BACT</name>
<sequence>MQNSFENFEIHPVVLPPSRKRMDQRNILGHLIAINQQGTGQVTSIDERGLSFGCLYRHQFPEEWQMDIIDSKGCHIKQLSVRKIWEEINPESIFEIEIGVEFSETSSYQREELGNILSNLQYYMSSRMTVT</sequence>
<dbReference type="KEGG" id="dbk:DGMP_33350"/>
<evidence type="ECO:0000313" key="1">
    <source>
        <dbReference type="EMBL" id="BCL62642.1"/>
    </source>
</evidence>
<dbReference type="Proteomes" id="UP000826725">
    <property type="component" value="Chromosome"/>
</dbReference>
<dbReference type="AlphaFoldDB" id="A0A8D5FZ78"/>
<gene>
    <name evidence="1" type="ORF">DGMP_33350</name>
</gene>
<organism evidence="1 2">
    <name type="scientific">Desulfomarina profundi</name>
    <dbReference type="NCBI Taxonomy" id="2772557"/>
    <lineage>
        <taxon>Bacteria</taxon>
        <taxon>Pseudomonadati</taxon>
        <taxon>Thermodesulfobacteriota</taxon>
        <taxon>Desulfobulbia</taxon>
        <taxon>Desulfobulbales</taxon>
        <taxon>Desulfobulbaceae</taxon>
        <taxon>Desulfomarina</taxon>
    </lineage>
</organism>
<keyword evidence="2" id="KW-1185">Reference proteome</keyword>
<dbReference type="EMBL" id="AP024086">
    <property type="protein sequence ID" value="BCL62642.1"/>
    <property type="molecule type" value="Genomic_DNA"/>
</dbReference>
<reference evidence="1" key="1">
    <citation type="submission" date="2020-09" db="EMBL/GenBank/DDBJ databases">
        <title>Desulfogranum mesoprofundum gen. nov., sp. nov., a novel mesophilic, sulfate-reducing chemolithoautotroph isolated from a deep-sea hydrothermal vent chimney in the Suiyo Seamount.</title>
        <authorList>
            <person name="Hashimoto Y."/>
            <person name="Nakagawa S."/>
        </authorList>
    </citation>
    <scope>NUCLEOTIDE SEQUENCE</scope>
    <source>
        <strain evidence="1">KT2</strain>
    </source>
</reference>
<proteinExistence type="predicted"/>
<evidence type="ECO:0000313" key="2">
    <source>
        <dbReference type="Proteomes" id="UP000826725"/>
    </source>
</evidence>
<accession>A0A8D5FZ78</accession>